<name>A0A6A6HGP6_VIRVR</name>
<proteinExistence type="predicted"/>
<dbReference type="Proteomes" id="UP000800092">
    <property type="component" value="Unassembled WGS sequence"/>
</dbReference>
<dbReference type="NCBIfam" id="TIGR00654">
    <property type="entry name" value="PhzF_family"/>
    <property type="match status" value="1"/>
</dbReference>
<gene>
    <name evidence="2" type="ORF">EV356DRAFT_442163</name>
</gene>
<dbReference type="AlphaFoldDB" id="A0A6A6HGP6"/>
<reference evidence="2" key="1">
    <citation type="journal article" date="2020" name="Stud. Mycol.">
        <title>101 Dothideomycetes genomes: a test case for predicting lifestyles and emergence of pathogens.</title>
        <authorList>
            <person name="Haridas S."/>
            <person name="Albert R."/>
            <person name="Binder M."/>
            <person name="Bloem J."/>
            <person name="Labutti K."/>
            <person name="Salamov A."/>
            <person name="Andreopoulos B."/>
            <person name="Baker S."/>
            <person name="Barry K."/>
            <person name="Bills G."/>
            <person name="Bluhm B."/>
            <person name="Cannon C."/>
            <person name="Castanera R."/>
            <person name="Culley D."/>
            <person name="Daum C."/>
            <person name="Ezra D."/>
            <person name="Gonzalez J."/>
            <person name="Henrissat B."/>
            <person name="Kuo A."/>
            <person name="Liang C."/>
            <person name="Lipzen A."/>
            <person name="Lutzoni F."/>
            <person name="Magnuson J."/>
            <person name="Mondo S."/>
            <person name="Nolan M."/>
            <person name="Ohm R."/>
            <person name="Pangilinan J."/>
            <person name="Park H.-J."/>
            <person name="Ramirez L."/>
            <person name="Alfaro M."/>
            <person name="Sun H."/>
            <person name="Tritt A."/>
            <person name="Yoshinaga Y."/>
            <person name="Zwiers L.-H."/>
            <person name="Turgeon B."/>
            <person name="Goodwin S."/>
            <person name="Spatafora J."/>
            <person name="Crous P."/>
            <person name="Grigoriev I."/>
        </authorList>
    </citation>
    <scope>NUCLEOTIDE SEQUENCE</scope>
    <source>
        <strain evidence="2">Tuck. ex Michener</strain>
    </source>
</reference>
<dbReference type="GO" id="GO:0016853">
    <property type="term" value="F:isomerase activity"/>
    <property type="evidence" value="ECO:0007669"/>
    <property type="project" value="TreeGrafter"/>
</dbReference>
<evidence type="ECO:0000313" key="3">
    <source>
        <dbReference type="Proteomes" id="UP000800092"/>
    </source>
</evidence>
<protein>
    <submittedName>
        <fullName evidence="2">Diaminopimelate epimerase-like protein</fullName>
    </submittedName>
</protein>
<accession>A0A6A6HGP6</accession>
<dbReference type="Pfam" id="PF02567">
    <property type="entry name" value="PhzC-PhzF"/>
    <property type="match status" value="1"/>
</dbReference>
<dbReference type="EMBL" id="ML991781">
    <property type="protein sequence ID" value="KAF2237306.1"/>
    <property type="molecule type" value="Genomic_DNA"/>
</dbReference>
<dbReference type="PANTHER" id="PTHR13774:SF32">
    <property type="entry name" value="ANTISENSE-ENHANCING SEQUENCE 1"/>
    <property type="match status" value="1"/>
</dbReference>
<keyword evidence="3" id="KW-1185">Reference proteome</keyword>
<evidence type="ECO:0000313" key="2">
    <source>
        <dbReference type="EMBL" id="KAF2237306.1"/>
    </source>
</evidence>
<dbReference type="PANTHER" id="PTHR13774">
    <property type="entry name" value="PHENAZINE BIOSYNTHESIS PROTEIN"/>
    <property type="match status" value="1"/>
</dbReference>
<organism evidence="2 3">
    <name type="scientific">Viridothelium virens</name>
    <name type="common">Speckled blister lichen</name>
    <name type="synonym">Trypethelium virens</name>
    <dbReference type="NCBI Taxonomy" id="1048519"/>
    <lineage>
        <taxon>Eukaryota</taxon>
        <taxon>Fungi</taxon>
        <taxon>Dikarya</taxon>
        <taxon>Ascomycota</taxon>
        <taxon>Pezizomycotina</taxon>
        <taxon>Dothideomycetes</taxon>
        <taxon>Dothideomycetes incertae sedis</taxon>
        <taxon>Trypetheliales</taxon>
        <taxon>Trypetheliaceae</taxon>
        <taxon>Viridothelium</taxon>
    </lineage>
</organism>
<dbReference type="SUPFAM" id="SSF54506">
    <property type="entry name" value="Diaminopimelate epimerase-like"/>
    <property type="match status" value="1"/>
</dbReference>
<dbReference type="Gene3D" id="3.10.310.10">
    <property type="entry name" value="Diaminopimelate Epimerase, Chain A, domain 1"/>
    <property type="match status" value="2"/>
</dbReference>
<dbReference type="OrthoDB" id="412383at2759"/>
<feature type="active site" evidence="1">
    <location>
        <position position="51"/>
    </location>
</feature>
<dbReference type="GO" id="GO:0005737">
    <property type="term" value="C:cytoplasm"/>
    <property type="evidence" value="ECO:0007669"/>
    <property type="project" value="TreeGrafter"/>
</dbReference>
<evidence type="ECO:0000256" key="1">
    <source>
        <dbReference type="PIRSR" id="PIRSR016184-1"/>
    </source>
</evidence>
<dbReference type="PIRSF" id="PIRSF016184">
    <property type="entry name" value="PhzC_PhzF"/>
    <property type="match status" value="1"/>
</dbReference>
<sequence length="313" mass="34281">MGNQSLEYVTLDVFTQTRFAGNPLAVVKVPQSVSVTQEQKQRIAREFNYSETTFIHERVEGGSQNHWTVDIFTKDREIPFAGHPTIGTACFALGDLAKDTNTLTQGKFSIKAGPVDLVYENKRASASIPHNVRLHQATLGVSDLYRIQPALHTLKRNGQTDLSPEFPVFSIVKGMTFPLIQLPDLDALGALSTGSEMADVELDEGWCDLHGLCYYYVRLPESEDGTVNLRTRLIKGILEDPATGSAASALTSFLSMQGKYAGGQKIKYCVTQGVEMGRKSEIRLTITMTEVGGIGNVTLEGSAVKVMEGRVYL</sequence>
<dbReference type="InterPro" id="IPR003719">
    <property type="entry name" value="Phenazine_PhzF-like"/>
</dbReference>